<reference evidence="1" key="1">
    <citation type="submission" date="2022-05" db="EMBL/GenBank/DDBJ databases">
        <title>The Musa troglodytarum L. genome provides insights into the mechanism of non-climacteric behaviour and enrichment of carotenoids.</title>
        <authorList>
            <person name="Wang J."/>
        </authorList>
    </citation>
    <scope>NUCLEOTIDE SEQUENCE</scope>
    <source>
        <tissue evidence="1">Leaf</tissue>
    </source>
</reference>
<dbReference type="AlphaFoldDB" id="A0A9E7EEB8"/>
<accession>A0A9E7EEB8</accession>
<name>A0A9E7EEB8_9LILI</name>
<evidence type="ECO:0000313" key="1">
    <source>
        <dbReference type="EMBL" id="URD75275.1"/>
    </source>
</evidence>
<dbReference type="Proteomes" id="UP001055439">
    <property type="component" value="Chromosome 1"/>
</dbReference>
<protein>
    <recommendedName>
        <fullName evidence="3">Late embryogenesis abundant protein LEA-2 subgroup domain-containing protein</fullName>
    </recommendedName>
</protein>
<keyword evidence="2" id="KW-1185">Reference proteome</keyword>
<dbReference type="EMBL" id="CP097502">
    <property type="protein sequence ID" value="URD75275.1"/>
    <property type="molecule type" value="Genomic_DNA"/>
</dbReference>
<proteinExistence type="predicted"/>
<evidence type="ECO:0008006" key="3">
    <source>
        <dbReference type="Google" id="ProtNLM"/>
    </source>
</evidence>
<organism evidence="1 2">
    <name type="scientific">Musa troglodytarum</name>
    <name type="common">fe'i banana</name>
    <dbReference type="NCBI Taxonomy" id="320322"/>
    <lineage>
        <taxon>Eukaryota</taxon>
        <taxon>Viridiplantae</taxon>
        <taxon>Streptophyta</taxon>
        <taxon>Embryophyta</taxon>
        <taxon>Tracheophyta</taxon>
        <taxon>Spermatophyta</taxon>
        <taxon>Magnoliopsida</taxon>
        <taxon>Liliopsida</taxon>
        <taxon>Zingiberales</taxon>
        <taxon>Musaceae</taxon>
        <taxon>Musa</taxon>
    </lineage>
</organism>
<evidence type="ECO:0000313" key="2">
    <source>
        <dbReference type="Proteomes" id="UP001055439"/>
    </source>
</evidence>
<dbReference type="OrthoDB" id="996955at2759"/>
<sequence>MSVRNPSRGMGFSYEAGGRAAITHGTVEITAGMTPVFFQGHVNTTSIRLVLRGSNALLPKEIGRSVKGSKNAVDLSLMATLTVSPRVGGLGMWALSMDVTSDVQVIGMVKQAQISSQHCNTALAVTKDFGSSSSSFSSSSLSFDSSLGLEHSTVACT</sequence>
<gene>
    <name evidence="1" type="ORF">MUK42_34814</name>
</gene>